<accession>A0A919CLN4</accession>
<dbReference type="SMART" id="SM00382">
    <property type="entry name" value="AAA"/>
    <property type="match status" value="1"/>
</dbReference>
<organism evidence="6 7">
    <name type="scientific">Nocardiopsis kunsanensis</name>
    <dbReference type="NCBI Taxonomy" id="141693"/>
    <lineage>
        <taxon>Bacteria</taxon>
        <taxon>Bacillati</taxon>
        <taxon>Actinomycetota</taxon>
        <taxon>Actinomycetes</taxon>
        <taxon>Streptosporangiales</taxon>
        <taxon>Nocardiopsidaceae</taxon>
        <taxon>Nocardiopsis</taxon>
    </lineage>
</organism>
<evidence type="ECO:0000256" key="1">
    <source>
        <dbReference type="ARBA" id="ARBA00005417"/>
    </source>
</evidence>
<name>A0A919CLN4_9ACTN</name>
<evidence type="ECO:0000256" key="4">
    <source>
        <dbReference type="ARBA" id="ARBA00022840"/>
    </source>
</evidence>
<dbReference type="InterPro" id="IPR003439">
    <property type="entry name" value="ABC_transporter-like_ATP-bd"/>
</dbReference>
<dbReference type="SUPFAM" id="SSF52540">
    <property type="entry name" value="P-loop containing nucleoside triphosphate hydrolases"/>
    <property type="match status" value="1"/>
</dbReference>
<gene>
    <name evidence="6" type="ORF">GCM10007147_39080</name>
</gene>
<dbReference type="AlphaFoldDB" id="A0A919CLN4"/>
<reference evidence="6 7" key="1">
    <citation type="journal article" date="2014" name="Int. J. Syst. Evol. Microbiol.">
        <title>Complete genome sequence of Corynebacterium casei LMG S-19264T (=DSM 44701T), isolated from a smear-ripened cheese.</title>
        <authorList>
            <consortium name="US DOE Joint Genome Institute (JGI-PGF)"/>
            <person name="Walter F."/>
            <person name="Albersmeier A."/>
            <person name="Kalinowski J."/>
            <person name="Ruckert C."/>
        </authorList>
    </citation>
    <scope>NUCLEOTIDE SEQUENCE [LARGE SCALE GENOMIC DNA]</scope>
    <source>
        <strain evidence="6 7">KCTC 19473</strain>
    </source>
</reference>
<dbReference type="InterPro" id="IPR047748">
    <property type="entry name" value="AztA-like"/>
</dbReference>
<dbReference type="EMBL" id="BMXL01000028">
    <property type="protein sequence ID" value="GHD33891.1"/>
    <property type="molecule type" value="Genomic_DNA"/>
</dbReference>
<dbReference type="PROSITE" id="PS50893">
    <property type="entry name" value="ABC_TRANSPORTER_2"/>
    <property type="match status" value="1"/>
</dbReference>
<evidence type="ECO:0000256" key="2">
    <source>
        <dbReference type="ARBA" id="ARBA00022448"/>
    </source>
</evidence>
<comment type="caution">
    <text evidence="6">The sequence shown here is derived from an EMBL/GenBank/DDBJ whole genome shotgun (WGS) entry which is preliminary data.</text>
</comment>
<protein>
    <submittedName>
        <fullName evidence="6">ABC transporter ATP-binding protein</fullName>
    </submittedName>
</protein>
<keyword evidence="4 6" id="KW-0067">ATP-binding</keyword>
<dbReference type="InterPro" id="IPR003593">
    <property type="entry name" value="AAA+_ATPase"/>
</dbReference>
<dbReference type="RefSeq" id="WP_017576530.1">
    <property type="nucleotide sequence ID" value="NZ_BMXL01000028.1"/>
</dbReference>
<feature type="domain" description="ABC transporter" evidence="5">
    <location>
        <begin position="6"/>
        <end position="214"/>
    </location>
</feature>
<dbReference type="GO" id="GO:0016887">
    <property type="term" value="F:ATP hydrolysis activity"/>
    <property type="evidence" value="ECO:0007669"/>
    <property type="project" value="InterPro"/>
</dbReference>
<evidence type="ECO:0000313" key="6">
    <source>
        <dbReference type="EMBL" id="GHD33891.1"/>
    </source>
</evidence>
<dbReference type="PANTHER" id="PTHR42734:SF5">
    <property type="entry name" value="IRON TRANSPORT SYSTEM ATP-BINDING PROTEIN HI_0361-RELATED"/>
    <property type="match status" value="1"/>
</dbReference>
<dbReference type="Pfam" id="PF00005">
    <property type="entry name" value="ABC_tran"/>
    <property type="match status" value="1"/>
</dbReference>
<dbReference type="PANTHER" id="PTHR42734">
    <property type="entry name" value="METAL TRANSPORT SYSTEM ATP-BINDING PROTEIN TM_0124-RELATED"/>
    <property type="match status" value="1"/>
</dbReference>
<evidence type="ECO:0000259" key="5">
    <source>
        <dbReference type="PROSITE" id="PS50893"/>
    </source>
</evidence>
<dbReference type="NCBIfam" id="NF040873">
    <property type="entry name" value="AztA"/>
    <property type="match status" value="1"/>
</dbReference>
<evidence type="ECO:0000313" key="7">
    <source>
        <dbReference type="Proteomes" id="UP000654947"/>
    </source>
</evidence>
<keyword evidence="3" id="KW-0547">Nucleotide-binding</keyword>
<dbReference type="InterPro" id="IPR050153">
    <property type="entry name" value="Metal_Ion_Import_ABC"/>
</dbReference>
<dbReference type="InterPro" id="IPR017871">
    <property type="entry name" value="ABC_transporter-like_CS"/>
</dbReference>
<dbReference type="InterPro" id="IPR027417">
    <property type="entry name" value="P-loop_NTPase"/>
</dbReference>
<dbReference type="PROSITE" id="PS00211">
    <property type="entry name" value="ABC_TRANSPORTER_1"/>
    <property type="match status" value="1"/>
</dbReference>
<proteinExistence type="inferred from homology"/>
<comment type="similarity">
    <text evidence="1">Belongs to the ABC transporter superfamily.</text>
</comment>
<keyword evidence="2" id="KW-0813">Transport</keyword>
<dbReference type="Proteomes" id="UP000654947">
    <property type="component" value="Unassembled WGS sequence"/>
</dbReference>
<keyword evidence="7" id="KW-1185">Reference proteome</keyword>
<sequence length="215" mass="22950">MTTTRVRLDAVHAGHDGTDVLCGATLDLRAGAVTALVGDNGSGKSTLLGVLAGTHPPRAGRVQHEGPQRPAFVPQRSAVPDALPLTVLQTVRMGRWARRGAWRRLRREDHEAVAHCLDRLDVADLAGRALHTLSGGQRQRVLVAQGLAQEADLLLLDEPSTGLDTDARAAIARVLTEERDRGRAVLVATHAADEVRGADRVLRLHGGHLSEETAS</sequence>
<dbReference type="Gene3D" id="3.40.50.300">
    <property type="entry name" value="P-loop containing nucleotide triphosphate hydrolases"/>
    <property type="match status" value="1"/>
</dbReference>
<dbReference type="GO" id="GO:0005524">
    <property type="term" value="F:ATP binding"/>
    <property type="evidence" value="ECO:0007669"/>
    <property type="project" value="UniProtKB-KW"/>
</dbReference>
<evidence type="ECO:0000256" key="3">
    <source>
        <dbReference type="ARBA" id="ARBA00022741"/>
    </source>
</evidence>